<keyword evidence="2" id="KW-1185">Reference proteome</keyword>
<organism evidence="1 2">
    <name type="scientific">Paeniglutamicibacter terrestris</name>
    <dbReference type="NCBI Taxonomy" id="2723403"/>
    <lineage>
        <taxon>Bacteria</taxon>
        <taxon>Bacillati</taxon>
        <taxon>Actinomycetota</taxon>
        <taxon>Actinomycetes</taxon>
        <taxon>Micrococcales</taxon>
        <taxon>Micrococcaceae</taxon>
        <taxon>Paeniglutamicibacter</taxon>
    </lineage>
</organism>
<evidence type="ECO:0000313" key="1">
    <source>
        <dbReference type="EMBL" id="NKG19893.1"/>
    </source>
</evidence>
<comment type="caution">
    <text evidence="1">The sequence shown here is derived from an EMBL/GenBank/DDBJ whole genome shotgun (WGS) entry which is preliminary data.</text>
</comment>
<dbReference type="Proteomes" id="UP000746595">
    <property type="component" value="Unassembled WGS sequence"/>
</dbReference>
<reference evidence="1 2" key="1">
    <citation type="submission" date="2020-04" db="EMBL/GenBank/DDBJ databases">
        <title>Paeniglutamicibacter sp. ANT13_2, a novel actinomycete isolated from sediment in Antarctica.</title>
        <authorList>
            <person name="Sakdapetsiri C."/>
            <person name="Pinyakong O."/>
        </authorList>
    </citation>
    <scope>NUCLEOTIDE SEQUENCE [LARGE SCALE GENOMIC DNA]</scope>
    <source>
        <strain evidence="1 2">ANT13_2</strain>
    </source>
</reference>
<dbReference type="EMBL" id="JAAWVT010000001">
    <property type="protein sequence ID" value="NKG19893.1"/>
    <property type="molecule type" value="Genomic_DNA"/>
</dbReference>
<evidence type="ECO:0000313" key="2">
    <source>
        <dbReference type="Proteomes" id="UP000746595"/>
    </source>
</evidence>
<accession>A0ABX1G0X5</accession>
<dbReference type="RefSeq" id="WP_168150784.1">
    <property type="nucleotide sequence ID" value="NZ_JAAWVT010000001.1"/>
</dbReference>
<protein>
    <submittedName>
        <fullName evidence="1">Uncharacterized protein</fullName>
    </submittedName>
</protein>
<proteinExistence type="predicted"/>
<name>A0ABX1G0X5_9MICC</name>
<gene>
    <name evidence="1" type="ORF">HED64_04100</name>
</gene>
<sequence>MSEMESRHWLRPISKSADAHALSLPVEAAFCTAFYQLTEMRTAWHDTRSHLYRGTGSLFELPDEAEEAITILKKSGTYFNVSETIGIEVLSGDNYLIFTHINTSSPFKRWTEPAEWGRLNRSPTLGEIYAAFQPSERERGHSGWPESIQAPDLIIGIGKSQSGHFDWPMPTERAMNNFSSKGVLPGHADDGFEYLKAVDTTFAHTHSLVSAVLSLNETTAKHK</sequence>